<organism evidence="2 3">
    <name type="scientific">Candidatus Giovannonibacteria bacterium RIFCSPHIGHO2_12_FULL_43_15</name>
    <dbReference type="NCBI Taxonomy" id="1798341"/>
    <lineage>
        <taxon>Bacteria</taxon>
        <taxon>Candidatus Giovannoniibacteriota</taxon>
    </lineage>
</organism>
<evidence type="ECO:0000256" key="1">
    <source>
        <dbReference type="SAM" id="Phobius"/>
    </source>
</evidence>
<dbReference type="AlphaFoldDB" id="A0A1F5WQP3"/>
<keyword evidence="1" id="KW-0472">Membrane</keyword>
<proteinExistence type="predicted"/>
<reference evidence="2 3" key="1">
    <citation type="journal article" date="2016" name="Nat. Commun.">
        <title>Thousands of microbial genomes shed light on interconnected biogeochemical processes in an aquifer system.</title>
        <authorList>
            <person name="Anantharaman K."/>
            <person name="Brown C.T."/>
            <person name="Hug L.A."/>
            <person name="Sharon I."/>
            <person name="Castelle C.J."/>
            <person name="Probst A.J."/>
            <person name="Thomas B.C."/>
            <person name="Singh A."/>
            <person name="Wilkins M.J."/>
            <person name="Karaoz U."/>
            <person name="Brodie E.L."/>
            <person name="Williams K.H."/>
            <person name="Hubbard S.S."/>
            <person name="Banfield J.F."/>
        </authorList>
    </citation>
    <scope>NUCLEOTIDE SEQUENCE [LARGE SCALE GENOMIC DNA]</scope>
</reference>
<dbReference type="Proteomes" id="UP000177723">
    <property type="component" value="Unassembled WGS sequence"/>
</dbReference>
<keyword evidence="1" id="KW-0812">Transmembrane</keyword>
<evidence type="ECO:0000313" key="3">
    <source>
        <dbReference type="Proteomes" id="UP000177723"/>
    </source>
</evidence>
<dbReference type="EMBL" id="MFHT01000009">
    <property type="protein sequence ID" value="OGF77907.1"/>
    <property type="molecule type" value="Genomic_DNA"/>
</dbReference>
<name>A0A1F5WQP3_9BACT</name>
<protein>
    <submittedName>
        <fullName evidence="2">Uncharacterized protein</fullName>
    </submittedName>
</protein>
<sequence>MALSWVFRKQLKIFIFLAIVVFAIVGGIIYYFQPAPSCMDQKLNQHEERVDCGGECEACVIDPKDLVVSWARPFELTSGNYDVAALVENPNLYYGSREIEYTFLLYANNILIGSRDGKTFLNPREKFMIFESGISSKERVATRATIEFKEIKWKKFGKERANILVSSKDFKNVPNGRAEVVLKNQTLFPIKNVYVAVALTDPLGNAVGVSATKVDEIPAEDSKDIYFTWRAPIGFASSTEVYLRTNLTE</sequence>
<comment type="caution">
    <text evidence="2">The sequence shown here is derived from an EMBL/GenBank/DDBJ whole genome shotgun (WGS) entry which is preliminary data.</text>
</comment>
<evidence type="ECO:0000313" key="2">
    <source>
        <dbReference type="EMBL" id="OGF77907.1"/>
    </source>
</evidence>
<accession>A0A1F5WQP3</accession>
<keyword evidence="1" id="KW-1133">Transmembrane helix</keyword>
<feature type="transmembrane region" description="Helical" evidence="1">
    <location>
        <begin position="12"/>
        <end position="32"/>
    </location>
</feature>
<gene>
    <name evidence="2" type="ORF">A3F23_04215</name>
</gene>